<dbReference type="AlphaFoldDB" id="A0AAV1HTT5"/>
<keyword evidence="4" id="KW-1185">Reference proteome</keyword>
<feature type="transmembrane region" description="Helical" evidence="2">
    <location>
        <begin position="342"/>
        <end position="363"/>
    </location>
</feature>
<evidence type="ECO:0000256" key="2">
    <source>
        <dbReference type="SAM" id="Phobius"/>
    </source>
</evidence>
<dbReference type="Proteomes" id="UP001314263">
    <property type="component" value="Unassembled WGS sequence"/>
</dbReference>
<feature type="transmembrane region" description="Helical" evidence="2">
    <location>
        <begin position="134"/>
        <end position="156"/>
    </location>
</feature>
<feature type="transmembrane region" description="Helical" evidence="2">
    <location>
        <begin position="240"/>
        <end position="262"/>
    </location>
</feature>
<keyword evidence="2" id="KW-0472">Membrane</keyword>
<organism evidence="3 4">
    <name type="scientific">Coccomyxa viridis</name>
    <dbReference type="NCBI Taxonomy" id="1274662"/>
    <lineage>
        <taxon>Eukaryota</taxon>
        <taxon>Viridiplantae</taxon>
        <taxon>Chlorophyta</taxon>
        <taxon>core chlorophytes</taxon>
        <taxon>Trebouxiophyceae</taxon>
        <taxon>Trebouxiophyceae incertae sedis</taxon>
        <taxon>Coccomyxaceae</taxon>
        <taxon>Coccomyxa</taxon>
    </lineage>
</organism>
<feature type="compositionally biased region" description="Polar residues" evidence="1">
    <location>
        <begin position="96"/>
        <end position="105"/>
    </location>
</feature>
<evidence type="ECO:0000313" key="3">
    <source>
        <dbReference type="EMBL" id="CAK0732092.1"/>
    </source>
</evidence>
<evidence type="ECO:0000256" key="1">
    <source>
        <dbReference type="SAM" id="MobiDB-lite"/>
    </source>
</evidence>
<feature type="compositionally biased region" description="Basic and acidic residues" evidence="1">
    <location>
        <begin position="54"/>
        <end position="64"/>
    </location>
</feature>
<accession>A0AAV1HTT5</accession>
<name>A0AAV1HTT5_9CHLO</name>
<protein>
    <submittedName>
        <fullName evidence="3">Uncharacterized protein</fullName>
    </submittedName>
</protein>
<keyword evidence="2" id="KW-1133">Transmembrane helix</keyword>
<comment type="caution">
    <text evidence="3">The sequence shown here is derived from an EMBL/GenBank/DDBJ whole genome shotgun (WGS) entry which is preliminary data.</text>
</comment>
<gene>
    <name evidence="3" type="ORF">CVIRNUC_000084</name>
</gene>
<feature type="transmembrane region" description="Helical" evidence="2">
    <location>
        <begin position="296"/>
        <end position="322"/>
    </location>
</feature>
<keyword evidence="2" id="KW-0812">Transmembrane</keyword>
<reference evidence="3 4" key="1">
    <citation type="submission" date="2023-10" db="EMBL/GenBank/DDBJ databases">
        <authorList>
            <person name="Maclean D."/>
            <person name="Macfadyen A."/>
        </authorList>
    </citation>
    <scope>NUCLEOTIDE SEQUENCE [LARGE SCALE GENOMIC DNA]</scope>
</reference>
<feature type="region of interest" description="Disordered" evidence="1">
    <location>
        <begin position="1"/>
        <end position="105"/>
    </location>
</feature>
<evidence type="ECO:0000313" key="4">
    <source>
        <dbReference type="Proteomes" id="UP001314263"/>
    </source>
</evidence>
<dbReference type="EMBL" id="CAUYUE010000001">
    <property type="protein sequence ID" value="CAK0732092.1"/>
    <property type="molecule type" value="Genomic_DNA"/>
</dbReference>
<sequence>MAGRKPAKPEIPETPFGALGSSPGEGSGQRLGTSRLNSRESDRPSRQPPIYEDQEQRQQPREKLPQYFSSIDSDRQRGSQLGSKESLARTPEFPSKATTRASSAGSRCPFLPCHGCVEHCLDTKDAQQHYRPSWASMAINLFLLLAIVVLSLAPLAGYQGGWAHFELDNINSSIMVQLGLAPWSHSIDVGYNKFTNSVRAYFSAHGWQVNGKHYTEYAKLWDNVRYGNEAQLLGGYSAGWLLLSAVMALAYLGLWLRCAVLLQRLTKGERRMLDDPSETEAPHSLDQWTIRPLGAWLWPVALVQAVVLAALLTAFLIIAQASNEYQCVHVAPGIDCTVQPGWAIWCAYGACFAWLALALMAMIEASKQRPASLNHPNYRAPSVVHSHGTSRSGVRV</sequence>
<proteinExistence type="predicted"/>